<dbReference type="Gene3D" id="3.90.76.10">
    <property type="entry name" value="Dipeptide-binding Protein, Domain 1"/>
    <property type="match status" value="1"/>
</dbReference>
<gene>
    <name evidence="5" type="ORF">PM10SUCC1_03440</name>
</gene>
<dbReference type="EMBL" id="BSDY01000001">
    <property type="protein sequence ID" value="GLI54829.1"/>
    <property type="molecule type" value="Genomic_DNA"/>
</dbReference>
<dbReference type="PANTHER" id="PTHR30290">
    <property type="entry name" value="PERIPLASMIC BINDING COMPONENT OF ABC TRANSPORTER"/>
    <property type="match status" value="1"/>
</dbReference>
<dbReference type="SUPFAM" id="SSF53850">
    <property type="entry name" value="Periplasmic binding protein-like II"/>
    <property type="match status" value="1"/>
</dbReference>
<dbReference type="InterPro" id="IPR039424">
    <property type="entry name" value="SBP_5"/>
</dbReference>
<dbReference type="Proteomes" id="UP001144471">
    <property type="component" value="Unassembled WGS sequence"/>
</dbReference>
<dbReference type="AlphaFoldDB" id="A0A9W6LLK8"/>
<comment type="caution">
    <text evidence="5">The sequence shown here is derived from an EMBL/GenBank/DDBJ whole genome shotgun (WGS) entry which is preliminary data.</text>
</comment>
<dbReference type="GO" id="GO:0042597">
    <property type="term" value="C:periplasmic space"/>
    <property type="evidence" value="ECO:0007669"/>
    <property type="project" value="UniProtKB-ARBA"/>
</dbReference>
<comment type="similarity">
    <text evidence="1">Belongs to the bacterial solute-binding protein 5 family.</text>
</comment>
<keyword evidence="2" id="KW-0813">Transport</keyword>
<accession>A0A9W6LLK8</accession>
<dbReference type="Pfam" id="PF00496">
    <property type="entry name" value="SBP_bac_5"/>
    <property type="match status" value="1"/>
</dbReference>
<keyword evidence="6" id="KW-1185">Reference proteome</keyword>
<evidence type="ECO:0000259" key="4">
    <source>
        <dbReference type="Pfam" id="PF00496"/>
    </source>
</evidence>
<dbReference type="GO" id="GO:1904680">
    <property type="term" value="F:peptide transmembrane transporter activity"/>
    <property type="evidence" value="ECO:0007669"/>
    <property type="project" value="TreeGrafter"/>
</dbReference>
<reference evidence="5" key="1">
    <citation type="submission" date="2022-12" db="EMBL/GenBank/DDBJ databases">
        <title>Reference genome sequencing for broad-spectrum identification of bacterial and archaeal isolates by mass spectrometry.</title>
        <authorList>
            <person name="Sekiguchi Y."/>
            <person name="Tourlousse D.M."/>
        </authorList>
    </citation>
    <scope>NUCLEOTIDE SEQUENCE</scope>
    <source>
        <strain evidence="5">10succ1</strain>
    </source>
</reference>
<dbReference type="RefSeq" id="WP_281832884.1">
    <property type="nucleotide sequence ID" value="NZ_BSDY01000001.1"/>
</dbReference>
<evidence type="ECO:0000313" key="5">
    <source>
        <dbReference type="EMBL" id="GLI54829.1"/>
    </source>
</evidence>
<dbReference type="PIRSF" id="PIRSF002741">
    <property type="entry name" value="MppA"/>
    <property type="match status" value="1"/>
</dbReference>
<protein>
    <submittedName>
        <fullName evidence="5">Diguanylate phosphodiesterase</fullName>
    </submittedName>
</protein>
<dbReference type="InterPro" id="IPR023765">
    <property type="entry name" value="SBP_5_CS"/>
</dbReference>
<organism evidence="5 6">
    <name type="scientific">Propionigenium maris DSM 9537</name>
    <dbReference type="NCBI Taxonomy" id="1123000"/>
    <lineage>
        <taxon>Bacteria</taxon>
        <taxon>Fusobacteriati</taxon>
        <taxon>Fusobacteriota</taxon>
        <taxon>Fusobacteriia</taxon>
        <taxon>Fusobacteriales</taxon>
        <taxon>Fusobacteriaceae</taxon>
        <taxon>Propionigenium</taxon>
    </lineage>
</organism>
<sequence>MKRVLLLLMVCVWLVSCGKKETEVPKKDTLVYAQLTEAKSLDPHASTDQYSQRVIANIYDRLVEVDEDMNIIPSFATEWKNDGDTTMVFKLREGVKFHSGKEATAEDVKFSLERAMGSPKLGSLYTLFDRIEVVDKYTVSVTTKKPFGALLYHLSHKSASILNKEFVEENEGNIDQIADGTGAYMLDSWTAGDNIVLKRNAQYFRGEPAIEYIKIRSIAEENSKVIGLETGEIDIAADLESMSRNTILENNNLILAETSSFSVQYLGMNVEKPYLNDIKVRKAIAMAIDKDIIIETILMGAMKEANSFLAPGVFGYSKSAATYEYNPEEARKLIEETGYENIELTVLTSNNTTRAQICEVIQAQLKEIGVDLKIEIVEWGTFLSATSSGKAELYMLGWSPSTGDGDYGLVPNTHSANKGSGGNRSFYENKELDRVLDMAKEELDVDRRRDLYAEAQDIINEDVPVLPLYYQLSNAGLNKSVKGYVQTSANYPYFYKLSFQ</sequence>
<evidence type="ECO:0000256" key="1">
    <source>
        <dbReference type="ARBA" id="ARBA00005695"/>
    </source>
</evidence>
<dbReference type="GO" id="GO:0015833">
    <property type="term" value="P:peptide transport"/>
    <property type="evidence" value="ECO:0007669"/>
    <property type="project" value="TreeGrafter"/>
</dbReference>
<dbReference type="PROSITE" id="PS51257">
    <property type="entry name" value="PROKAR_LIPOPROTEIN"/>
    <property type="match status" value="1"/>
</dbReference>
<proteinExistence type="inferred from homology"/>
<dbReference type="GO" id="GO:0043190">
    <property type="term" value="C:ATP-binding cassette (ABC) transporter complex"/>
    <property type="evidence" value="ECO:0007669"/>
    <property type="project" value="InterPro"/>
</dbReference>
<evidence type="ECO:0000256" key="3">
    <source>
        <dbReference type="ARBA" id="ARBA00022729"/>
    </source>
</evidence>
<keyword evidence="3" id="KW-0732">Signal</keyword>
<dbReference type="Gene3D" id="3.40.190.10">
    <property type="entry name" value="Periplasmic binding protein-like II"/>
    <property type="match status" value="1"/>
</dbReference>
<evidence type="ECO:0000256" key="2">
    <source>
        <dbReference type="ARBA" id="ARBA00022448"/>
    </source>
</evidence>
<feature type="domain" description="Solute-binding protein family 5" evidence="4">
    <location>
        <begin position="71"/>
        <end position="419"/>
    </location>
</feature>
<dbReference type="PANTHER" id="PTHR30290:SF9">
    <property type="entry name" value="OLIGOPEPTIDE-BINDING PROTEIN APPA"/>
    <property type="match status" value="1"/>
</dbReference>
<dbReference type="InterPro" id="IPR000914">
    <property type="entry name" value="SBP_5_dom"/>
</dbReference>
<name>A0A9W6LLK8_9FUSO</name>
<dbReference type="InterPro" id="IPR030678">
    <property type="entry name" value="Peptide/Ni-bd"/>
</dbReference>
<dbReference type="Gene3D" id="3.10.105.10">
    <property type="entry name" value="Dipeptide-binding Protein, Domain 3"/>
    <property type="match status" value="1"/>
</dbReference>
<dbReference type="PROSITE" id="PS01040">
    <property type="entry name" value="SBP_BACTERIAL_5"/>
    <property type="match status" value="1"/>
</dbReference>
<evidence type="ECO:0000313" key="6">
    <source>
        <dbReference type="Proteomes" id="UP001144471"/>
    </source>
</evidence>